<dbReference type="EMBL" id="LR215974">
    <property type="protein sequence ID" value="VFB02863.1"/>
    <property type="molecule type" value="Genomic_DNA"/>
</dbReference>
<dbReference type="AlphaFoldDB" id="A0A4U8W9Y2"/>
<name>A0A4U8W9Y2_9FLAO</name>
<evidence type="ECO:0000313" key="2">
    <source>
        <dbReference type="Proteomes" id="UP000290013"/>
    </source>
</evidence>
<sequence>MGWRNALIQTLSAIFKNTTPKMKQIPILTFIFLIFLSCNMTNENKKEIIEKAEITKQVIGKKFFDYDAIEHYQTDFDKLKIGELYDNKSKSKIDLLKEGVILGDIPHSISDLAFIKNLEQIGFKKTIVDKSKFKSIEEIFVEKTTLENIATACIYVYRDILIFKKESKVVGIAKICFDCLANQIKGTTANTENFGQDGDYGKLAKILQ</sequence>
<dbReference type="KEGG" id="ctai:NCTC12078_00844"/>
<gene>
    <name evidence="1" type="ORF">NCTC12078_00844</name>
</gene>
<proteinExistence type="predicted"/>
<organism evidence="1 2">
    <name type="scientific">Chryseobacterium taihuense</name>
    <dbReference type="NCBI Taxonomy" id="1141221"/>
    <lineage>
        <taxon>Bacteria</taxon>
        <taxon>Pseudomonadati</taxon>
        <taxon>Bacteroidota</taxon>
        <taxon>Flavobacteriia</taxon>
        <taxon>Flavobacteriales</taxon>
        <taxon>Weeksellaceae</taxon>
        <taxon>Chryseobacterium group</taxon>
        <taxon>Chryseobacterium</taxon>
    </lineage>
</organism>
<protein>
    <submittedName>
        <fullName evidence="1">Uncharacterized protein</fullName>
    </submittedName>
</protein>
<dbReference type="Proteomes" id="UP000290013">
    <property type="component" value="Chromosome"/>
</dbReference>
<evidence type="ECO:0000313" key="1">
    <source>
        <dbReference type="EMBL" id="VFB02863.1"/>
    </source>
</evidence>
<reference evidence="1 2" key="1">
    <citation type="submission" date="2019-02" db="EMBL/GenBank/DDBJ databases">
        <authorList>
            <consortium name="Pathogen Informatics"/>
        </authorList>
    </citation>
    <scope>NUCLEOTIDE SEQUENCE [LARGE SCALE GENOMIC DNA]</scope>
    <source>
        <strain evidence="1 2">3012STDY6944375</strain>
    </source>
</reference>
<accession>A0A4U8W9Y2</accession>